<feature type="compositionally biased region" description="Low complexity" evidence="3">
    <location>
        <begin position="15"/>
        <end position="30"/>
    </location>
</feature>
<dbReference type="PANTHER" id="PTHR22550">
    <property type="entry name" value="SPORE GERMINATION PROTEIN"/>
    <property type="match status" value="1"/>
</dbReference>
<dbReference type="RefSeq" id="WP_379237144.1">
    <property type="nucleotide sequence ID" value="NZ_JBHSTE010000006.1"/>
</dbReference>
<keyword evidence="6" id="KW-1185">Reference proteome</keyword>
<feature type="transmembrane region" description="Helical" evidence="4">
    <location>
        <begin position="407"/>
        <end position="437"/>
    </location>
</feature>
<feature type="compositionally biased region" description="Basic and acidic residues" evidence="3">
    <location>
        <begin position="1"/>
        <end position="14"/>
    </location>
</feature>
<feature type="region of interest" description="Disordered" evidence="3">
    <location>
        <begin position="517"/>
        <end position="540"/>
    </location>
</feature>
<dbReference type="PIRSF" id="PIRSF005690">
    <property type="entry name" value="GerBA"/>
    <property type="match status" value="1"/>
</dbReference>
<name>A0ABW1V6X1_9BACL</name>
<keyword evidence="4" id="KW-1133">Transmembrane helix</keyword>
<evidence type="ECO:0000313" key="6">
    <source>
        <dbReference type="Proteomes" id="UP001596233"/>
    </source>
</evidence>
<dbReference type="EMBL" id="JBHSTE010000006">
    <property type="protein sequence ID" value="MFC6334529.1"/>
    <property type="molecule type" value="Genomic_DNA"/>
</dbReference>
<feature type="transmembrane region" description="Helical" evidence="4">
    <location>
        <begin position="329"/>
        <end position="348"/>
    </location>
</feature>
<evidence type="ECO:0000256" key="4">
    <source>
        <dbReference type="SAM" id="Phobius"/>
    </source>
</evidence>
<feature type="region of interest" description="Disordered" evidence="3">
    <location>
        <begin position="1"/>
        <end position="47"/>
    </location>
</feature>
<gene>
    <name evidence="5" type="ORF">ACFP56_18020</name>
</gene>
<proteinExistence type="inferred from homology"/>
<sequence length="540" mass="61180">MDKDNVQSDNKQLEQDSMQQQSASSSQTSSAVRDDVQAEQQPFEPTSKLSPRVDWFTQQLDRVAEVVYHHFTISYGHECMLIFMSGMFDIQQAERQVMEPILNKTFYMVEELDQYLLARSQLPVSELKWVEEANDALDAILQGHGVLIFEGVQKMLLLPYAKYETRSIVEAPNETVLRGPREAFIEDIRVNISLLRRRIKSQHFKTEEYTLGRHSATRVVIAYLEGVCKESLIQELKRRMSYLDIDAIISSSQIEEVIADRPSSPFTQVQYTERPDVVSSSILEGRIAVLVDNTPIALLAPSTIFSKLQSSEDYYQNFIAATAIRHIRYLFLFISFLLPSFYIAVTTFHAEMIPYNLLISVASAREIVPFPALLEAFIMEVSFEALREASVRIPKSIGQTVSIIGALIIGTAAVQAGIVSAAMVIIVSVTGIASFIIPSFDLGLTFRLLRFPLMLLAGMFGIFGMACGMMLIYTHAINLDSFGVPYLSPMAPVNRESTKDVWLRVPWWKMNERPSFASPNNRNRQRRQARGWTLEKEDVE</sequence>
<feature type="transmembrane region" description="Helical" evidence="4">
    <location>
        <begin position="449"/>
        <end position="473"/>
    </location>
</feature>
<accession>A0ABW1V6X1</accession>
<dbReference type="PANTHER" id="PTHR22550:SF5">
    <property type="entry name" value="LEUCINE ZIPPER PROTEIN 4"/>
    <property type="match status" value="1"/>
</dbReference>
<dbReference type="InterPro" id="IPR004995">
    <property type="entry name" value="Spore_Ger"/>
</dbReference>
<keyword evidence="4" id="KW-0812">Transmembrane</keyword>
<evidence type="ECO:0000313" key="5">
    <source>
        <dbReference type="EMBL" id="MFC6334529.1"/>
    </source>
</evidence>
<dbReference type="Pfam" id="PF03323">
    <property type="entry name" value="GerA"/>
    <property type="match status" value="1"/>
</dbReference>
<reference evidence="6" key="1">
    <citation type="journal article" date="2019" name="Int. J. Syst. Evol. Microbiol.">
        <title>The Global Catalogue of Microorganisms (GCM) 10K type strain sequencing project: providing services to taxonomists for standard genome sequencing and annotation.</title>
        <authorList>
            <consortium name="The Broad Institute Genomics Platform"/>
            <consortium name="The Broad Institute Genome Sequencing Center for Infectious Disease"/>
            <person name="Wu L."/>
            <person name="Ma J."/>
        </authorList>
    </citation>
    <scope>NUCLEOTIDE SEQUENCE [LARGE SCALE GENOMIC DNA]</scope>
    <source>
        <strain evidence="6">PCU 280</strain>
    </source>
</reference>
<feature type="compositionally biased region" description="Polar residues" evidence="3">
    <location>
        <begin position="38"/>
        <end position="47"/>
    </location>
</feature>
<evidence type="ECO:0000256" key="2">
    <source>
        <dbReference type="ARBA" id="ARBA00023136"/>
    </source>
</evidence>
<keyword evidence="2 4" id="KW-0472">Membrane</keyword>
<evidence type="ECO:0000256" key="3">
    <source>
        <dbReference type="SAM" id="MobiDB-lite"/>
    </source>
</evidence>
<protein>
    <submittedName>
        <fullName evidence="5">Spore germination protein</fullName>
    </submittedName>
</protein>
<dbReference type="Proteomes" id="UP001596233">
    <property type="component" value="Unassembled WGS sequence"/>
</dbReference>
<organism evidence="5 6">
    <name type="scientific">Paenibacillus septentrionalis</name>
    <dbReference type="NCBI Taxonomy" id="429342"/>
    <lineage>
        <taxon>Bacteria</taxon>
        <taxon>Bacillati</taxon>
        <taxon>Bacillota</taxon>
        <taxon>Bacilli</taxon>
        <taxon>Bacillales</taxon>
        <taxon>Paenibacillaceae</taxon>
        <taxon>Paenibacillus</taxon>
    </lineage>
</organism>
<evidence type="ECO:0000256" key="1">
    <source>
        <dbReference type="ARBA" id="ARBA00005278"/>
    </source>
</evidence>
<comment type="caution">
    <text evidence="5">The sequence shown here is derived from an EMBL/GenBank/DDBJ whole genome shotgun (WGS) entry which is preliminary data.</text>
</comment>
<dbReference type="InterPro" id="IPR050768">
    <property type="entry name" value="UPF0353/GerABKA_families"/>
</dbReference>
<comment type="similarity">
    <text evidence="1">Belongs to the GerABKA family.</text>
</comment>